<dbReference type="STRING" id="105351.A0A401L7G2"/>
<reference evidence="7 8" key="1">
    <citation type="submission" date="2016-09" db="EMBL/GenBank/DDBJ databases">
        <title>Aspergillus awamori IFM 58123T.</title>
        <authorList>
            <person name="Kusuya Y."/>
            <person name="Shimizu M."/>
            <person name="Takahashi H."/>
            <person name="Yaguchi T."/>
        </authorList>
    </citation>
    <scope>NUCLEOTIDE SEQUENCE [LARGE SCALE GENOMIC DNA]</scope>
    <source>
        <strain evidence="7 8">IFM 58123</strain>
    </source>
</reference>
<dbReference type="GO" id="GO:0008270">
    <property type="term" value="F:zinc ion binding"/>
    <property type="evidence" value="ECO:0007669"/>
    <property type="project" value="InterPro"/>
</dbReference>
<evidence type="ECO:0000259" key="6">
    <source>
        <dbReference type="Pfam" id="PF00172"/>
    </source>
</evidence>
<dbReference type="InterPro" id="IPR053157">
    <property type="entry name" value="Sterol_Uptake_Regulator"/>
</dbReference>
<protein>
    <submittedName>
        <fullName evidence="7">Sterol uptake control protein 2</fullName>
    </submittedName>
</protein>
<feature type="compositionally biased region" description="Low complexity" evidence="5">
    <location>
        <begin position="197"/>
        <end position="213"/>
    </location>
</feature>
<dbReference type="SUPFAM" id="SSF57701">
    <property type="entry name" value="Zn2/Cys6 DNA-binding domain"/>
    <property type="match status" value="1"/>
</dbReference>
<keyword evidence="4" id="KW-0539">Nucleus</keyword>
<name>A0A401L7G2_ASPAW</name>
<evidence type="ECO:0000313" key="7">
    <source>
        <dbReference type="EMBL" id="GCB27415.1"/>
    </source>
</evidence>
<keyword evidence="1" id="KW-0805">Transcription regulation</keyword>
<accession>A0A401L7G2</accession>
<dbReference type="Proteomes" id="UP000286921">
    <property type="component" value="Unassembled WGS sequence"/>
</dbReference>
<dbReference type="Gene3D" id="2.160.10.10">
    <property type="entry name" value="Hexapeptide repeat proteins"/>
    <property type="match status" value="1"/>
</dbReference>
<dbReference type="InterPro" id="IPR001138">
    <property type="entry name" value="Zn2Cys6_DnaBD"/>
</dbReference>
<dbReference type="EMBL" id="BDHI01000029">
    <property type="protein sequence ID" value="GCB27415.1"/>
    <property type="molecule type" value="Genomic_DNA"/>
</dbReference>
<evidence type="ECO:0000256" key="2">
    <source>
        <dbReference type="ARBA" id="ARBA00023125"/>
    </source>
</evidence>
<evidence type="ECO:0000256" key="1">
    <source>
        <dbReference type="ARBA" id="ARBA00023015"/>
    </source>
</evidence>
<dbReference type="GO" id="GO:0003677">
    <property type="term" value="F:DNA binding"/>
    <property type="evidence" value="ECO:0007669"/>
    <property type="project" value="UniProtKB-KW"/>
</dbReference>
<comment type="caution">
    <text evidence="7">The sequence shown here is derived from an EMBL/GenBank/DDBJ whole genome shotgun (WGS) entry which is preliminary data.</text>
</comment>
<feature type="compositionally biased region" description="Polar residues" evidence="5">
    <location>
        <begin position="184"/>
        <end position="195"/>
    </location>
</feature>
<organism evidence="7 8">
    <name type="scientific">Aspergillus awamori</name>
    <name type="common">Black koji mold</name>
    <dbReference type="NCBI Taxonomy" id="105351"/>
    <lineage>
        <taxon>Eukaryota</taxon>
        <taxon>Fungi</taxon>
        <taxon>Dikarya</taxon>
        <taxon>Ascomycota</taxon>
        <taxon>Pezizomycotina</taxon>
        <taxon>Eurotiomycetes</taxon>
        <taxon>Eurotiomycetidae</taxon>
        <taxon>Eurotiales</taxon>
        <taxon>Aspergillaceae</taxon>
        <taxon>Aspergillus</taxon>
    </lineage>
</organism>
<keyword evidence="8" id="KW-1185">Reference proteome</keyword>
<feature type="region of interest" description="Disordered" evidence="5">
    <location>
        <begin position="184"/>
        <end position="214"/>
    </location>
</feature>
<feature type="domain" description="Zn(2)-C6 fungal-type" evidence="6">
    <location>
        <begin position="156"/>
        <end position="177"/>
    </location>
</feature>
<keyword evidence="2" id="KW-0238">DNA-binding</keyword>
<dbReference type="CDD" id="cd00067">
    <property type="entry name" value="GAL4"/>
    <property type="match status" value="1"/>
</dbReference>
<sequence>MSPREAKSQALMNKAKLLRKTPRSDQHERMISIRISGNFYANFQVGSASPAGKHDDSDSALLMADDRVSFGPKMSILAATHENNIRSRPNGLEFALEISIGSGATILAGLSVGEGCTNGVGVVMTKEFTRLVLLLGQSRASHLKRLILVLLYNEECDERQPECSNCVNRSTECVYAPREVELGQASQTENSSVRRQSPAASSTPSSSGWMASSDSLPRAPELNLSDMELLLQWCSSTYATMAHDQQFEHLYQYVLPKQGLEYPFVLHGLLALSALHIARASDPASRTRYFSIALEHQNRALALFRPVVSSINRDNSHPIFVFASLLLQLAFAIPTCSPLIETHDSVQDLLQAFTLCRGLREILGASWQWVKEGKLADVFTQVDDTKHWPLPETLEVALSQLKYLNETRGKRSGDRDADCYDEAINHLKDMMEIYQDKPRRIELALRWPFGLASKYLKLLKEHDPMALVILAHYCLVLHHFRHHWWMEGWSFRVAHSIWDQLHESWRPYVSWVVKEVGLEV</sequence>
<evidence type="ECO:0000256" key="4">
    <source>
        <dbReference type="ARBA" id="ARBA00023242"/>
    </source>
</evidence>
<dbReference type="Gene3D" id="4.10.240.10">
    <property type="entry name" value="Zn(2)-C6 fungal-type DNA-binding domain"/>
    <property type="match status" value="1"/>
</dbReference>
<evidence type="ECO:0000256" key="3">
    <source>
        <dbReference type="ARBA" id="ARBA00023163"/>
    </source>
</evidence>
<dbReference type="PANTHER" id="PTHR47784:SF5">
    <property type="entry name" value="STEROL UPTAKE CONTROL PROTEIN 2"/>
    <property type="match status" value="1"/>
</dbReference>
<dbReference type="PANTHER" id="PTHR47784">
    <property type="entry name" value="STEROL UPTAKE CONTROL PROTEIN 2"/>
    <property type="match status" value="1"/>
</dbReference>
<dbReference type="InterPro" id="IPR036864">
    <property type="entry name" value="Zn2-C6_fun-type_DNA-bd_sf"/>
</dbReference>
<evidence type="ECO:0000256" key="5">
    <source>
        <dbReference type="SAM" id="MobiDB-lite"/>
    </source>
</evidence>
<dbReference type="GO" id="GO:0001228">
    <property type="term" value="F:DNA-binding transcription activator activity, RNA polymerase II-specific"/>
    <property type="evidence" value="ECO:0007669"/>
    <property type="project" value="TreeGrafter"/>
</dbReference>
<keyword evidence="3" id="KW-0804">Transcription</keyword>
<evidence type="ECO:0000313" key="8">
    <source>
        <dbReference type="Proteomes" id="UP000286921"/>
    </source>
</evidence>
<dbReference type="Pfam" id="PF00172">
    <property type="entry name" value="Zn_clus"/>
    <property type="match status" value="1"/>
</dbReference>
<proteinExistence type="predicted"/>
<dbReference type="AlphaFoldDB" id="A0A401L7G2"/>
<gene>
    <name evidence="7" type="ORF">AAWM_10300</name>
</gene>